<dbReference type="OMA" id="ISHHACI"/>
<feature type="transmembrane region" description="Helical" evidence="14">
    <location>
        <begin position="154"/>
        <end position="176"/>
    </location>
</feature>
<keyword evidence="8 14" id="KW-0472">Membrane</keyword>
<feature type="transmembrane region" description="Helical" evidence="14">
    <location>
        <begin position="210"/>
        <end position="232"/>
    </location>
</feature>
<evidence type="ECO:0000256" key="2">
    <source>
        <dbReference type="ARBA" id="ARBA00022475"/>
    </source>
</evidence>
<feature type="transmembrane region" description="Helical" evidence="14">
    <location>
        <begin position="38"/>
        <end position="61"/>
    </location>
</feature>
<evidence type="ECO:0000259" key="15">
    <source>
        <dbReference type="PROSITE" id="PS50262"/>
    </source>
</evidence>
<dbReference type="GO" id="GO:0004930">
    <property type="term" value="F:G protein-coupled receptor activity"/>
    <property type="evidence" value="ECO:0007669"/>
    <property type="project" value="UniProtKB-KW"/>
</dbReference>
<evidence type="ECO:0000313" key="17">
    <source>
        <dbReference type="Proteomes" id="UP000242638"/>
    </source>
</evidence>
<comment type="similarity">
    <text evidence="13">Belongs to the G-protein coupled receptor 1 family.</text>
</comment>
<dbReference type="Proteomes" id="UP000242638">
    <property type="component" value="Unassembled WGS sequence"/>
</dbReference>
<reference evidence="16" key="3">
    <citation type="submission" date="2025-09" db="UniProtKB">
        <authorList>
            <consortium name="Ensembl"/>
        </authorList>
    </citation>
    <scope>IDENTIFICATION</scope>
    <source>
        <strain evidence="16">Guanapo</strain>
    </source>
</reference>
<dbReference type="AlphaFoldDB" id="A0A3P9P6Q9"/>
<dbReference type="GeneTree" id="ENSGT00940000165062"/>
<protein>
    <recommendedName>
        <fullName evidence="14">Olfactory receptor</fullName>
    </recommendedName>
</protein>
<sequence>MLQFFTTTVKKNTTDMSANSSSVKFVILATLGLPPTHIYPAFILGTLAYLIIVFCNSLVVLTVAVSKRLHRPMFLLLINLPISDILGASGFFPQLVFSILTQNRIISTSACITQAFLIHLYGAGNLLILSVMAYDRYIAICNPLKYNTIMTSTFVVRIIFLIWILDFLVMAILFALTLRCKICRTNIEDLYCNNPSFQKLSCGDNYVSNFYGIFITCMFNGGSLLIIAYTYAQILRTCVMNNNADSRKKAFQTCGTHLVVFLVLQINSVFTIISHRFQNVSPFLRRACGVSILIFPPFLDPIIYGLKTKELKESIITFLKRQVGPTK</sequence>
<keyword evidence="10 13" id="KW-0675">Receptor</keyword>
<evidence type="ECO:0000256" key="4">
    <source>
        <dbReference type="ARBA" id="ARBA00022692"/>
    </source>
</evidence>
<evidence type="ECO:0000256" key="5">
    <source>
        <dbReference type="ARBA" id="ARBA00022725"/>
    </source>
</evidence>
<keyword evidence="9" id="KW-1015">Disulfide bond</keyword>
<dbReference type="InterPro" id="IPR000725">
    <property type="entry name" value="Olfact_rcpt"/>
</dbReference>
<organism evidence="16 17">
    <name type="scientific">Poecilia reticulata</name>
    <name type="common">Guppy</name>
    <name type="synonym">Acanthophacelus reticulatus</name>
    <dbReference type="NCBI Taxonomy" id="8081"/>
    <lineage>
        <taxon>Eukaryota</taxon>
        <taxon>Metazoa</taxon>
        <taxon>Chordata</taxon>
        <taxon>Craniata</taxon>
        <taxon>Vertebrata</taxon>
        <taxon>Euteleostomi</taxon>
        <taxon>Actinopterygii</taxon>
        <taxon>Neopterygii</taxon>
        <taxon>Teleostei</taxon>
        <taxon>Neoteleostei</taxon>
        <taxon>Acanthomorphata</taxon>
        <taxon>Ovalentaria</taxon>
        <taxon>Atherinomorphae</taxon>
        <taxon>Cyprinodontiformes</taxon>
        <taxon>Poeciliidae</taxon>
        <taxon>Poeciliinae</taxon>
        <taxon>Poecilia</taxon>
    </lineage>
</organism>
<keyword evidence="17" id="KW-1185">Reference proteome</keyword>
<reference evidence="16" key="2">
    <citation type="submission" date="2025-08" db="UniProtKB">
        <authorList>
            <consortium name="Ensembl"/>
        </authorList>
    </citation>
    <scope>IDENTIFICATION</scope>
    <source>
        <strain evidence="16">Guanapo</strain>
    </source>
</reference>
<evidence type="ECO:0000256" key="14">
    <source>
        <dbReference type="RuleBase" id="RU363047"/>
    </source>
</evidence>
<evidence type="ECO:0000256" key="13">
    <source>
        <dbReference type="RuleBase" id="RU000688"/>
    </source>
</evidence>
<evidence type="ECO:0000256" key="3">
    <source>
        <dbReference type="ARBA" id="ARBA00022606"/>
    </source>
</evidence>
<dbReference type="PRINTS" id="PR00237">
    <property type="entry name" value="GPCRRHODOPSN"/>
</dbReference>
<evidence type="ECO:0000256" key="1">
    <source>
        <dbReference type="ARBA" id="ARBA00004651"/>
    </source>
</evidence>
<dbReference type="Ensembl" id="ENSPRET00000017685.1">
    <property type="protein sequence ID" value="ENSPREP00000017500.1"/>
    <property type="gene ID" value="ENSPREG00000011839.1"/>
</dbReference>
<feature type="transmembrane region" description="Helical" evidence="14">
    <location>
        <begin position="73"/>
        <end position="92"/>
    </location>
</feature>
<keyword evidence="12 13" id="KW-0807">Transducer</keyword>
<dbReference type="PRINTS" id="PR00245">
    <property type="entry name" value="OLFACTORYR"/>
</dbReference>
<reference evidence="17" key="1">
    <citation type="submission" date="2013-11" db="EMBL/GenBank/DDBJ databases">
        <title>The genomic landscape of the Guanapo guppy.</title>
        <authorList>
            <person name="Kuenstner A."/>
            <person name="Dreyer C."/>
        </authorList>
    </citation>
    <scope>NUCLEOTIDE SEQUENCE</scope>
    <source>
        <strain evidence="17">Guanapo</strain>
    </source>
</reference>
<dbReference type="PROSITE" id="PS50262">
    <property type="entry name" value="G_PROTEIN_RECEP_F1_2"/>
    <property type="match status" value="1"/>
</dbReference>
<evidence type="ECO:0000256" key="11">
    <source>
        <dbReference type="ARBA" id="ARBA00023180"/>
    </source>
</evidence>
<keyword evidence="11" id="KW-0325">Glycoprotein</keyword>
<keyword evidence="7 13" id="KW-0297">G-protein coupled receptor</keyword>
<evidence type="ECO:0000313" key="16">
    <source>
        <dbReference type="Ensembl" id="ENSPREP00000017500.1"/>
    </source>
</evidence>
<feature type="transmembrane region" description="Helical" evidence="14">
    <location>
        <begin position="253"/>
        <end position="277"/>
    </location>
</feature>
<evidence type="ECO:0000256" key="8">
    <source>
        <dbReference type="ARBA" id="ARBA00023136"/>
    </source>
</evidence>
<feature type="transmembrane region" description="Helical" evidence="14">
    <location>
        <begin position="112"/>
        <end position="134"/>
    </location>
</feature>
<dbReference type="GO" id="GO:0005886">
    <property type="term" value="C:plasma membrane"/>
    <property type="evidence" value="ECO:0007669"/>
    <property type="project" value="UniProtKB-SubCell"/>
</dbReference>
<dbReference type="FunFam" id="1.20.1070.10:FF:000024">
    <property type="entry name" value="Olfactory receptor"/>
    <property type="match status" value="1"/>
</dbReference>
<dbReference type="Pfam" id="PF13853">
    <property type="entry name" value="7tm_4"/>
    <property type="match status" value="1"/>
</dbReference>
<proteinExistence type="inferred from homology"/>
<dbReference type="InterPro" id="IPR000276">
    <property type="entry name" value="GPCR_Rhodpsn"/>
</dbReference>
<keyword evidence="6 14" id="KW-1133">Transmembrane helix</keyword>
<evidence type="ECO:0000256" key="9">
    <source>
        <dbReference type="ARBA" id="ARBA00023157"/>
    </source>
</evidence>
<accession>A0A3P9P6Q9</accession>
<dbReference type="SUPFAM" id="SSF81321">
    <property type="entry name" value="Family A G protein-coupled receptor-like"/>
    <property type="match status" value="1"/>
</dbReference>
<keyword evidence="3 14" id="KW-0716">Sensory transduction</keyword>
<feature type="domain" description="G-protein coupled receptors family 1 profile" evidence="15">
    <location>
        <begin position="55"/>
        <end position="304"/>
    </location>
</feature>
<evidence type="ECO:0000256" key="10">
    <source>
        <dbReference type="ARBA" id="ARBA00023170"/>
    </source>
</evidence>
<dbReference type="Gene3D" id="1.20.1070.10">
    <property type="entry name" value="Rhodopsin 7-helix transmembrane proteins"/>
    <property type="match status" value="1"/>
</dbReference>
<dbReference type="GO" id="GO:0005549">
    <property type="term" value="F:odorant binding"/>
    <property type="evidence" value="ECO:0007669"/>
    <property type="project" value="TreeGrafter"/>
</dbReference>
<dbReference type="PANTHER" id="PTHR26451">
    <property type="entry name" value="G_PROTEIN_RECEP_F1_2 DOMAIN-CONTAINING PROTEIN"/>
    <property type="match status" value="1"/>
</dbReference>
<evidence type="ECO:0000256" key="6">
    <source>
        <dbReference type="ARBA" id="ARBA00022989"/>
    </source>
</evidence>
<dbReference type="PROSITE" id="PS00237">
    <property type="entry name" value="G_PROTEIN_RECEP_F1_1"/>
    <property type="match status" value="1"/>
</dbReference>
<evidence type="ECO:0000256" key="12">
    <source>
        <dbReference type="ARBA" id="ARBA00023224"/>
    </source>
</evidence>
<dbReference type="InterPro" id="IPR017452">
    <property type="entry name" value="GPCR_Rhodpsn_7TM"/>
</dbReference>
<dbReference type="InterPro" id="IPR052921">
    <property type="entry name" value="GPCR1_Superfamily_Member"/>
</dbReference>
<keyword evidence="2 14" id="KW-1003">Cell membrane</keyword>
<dbReference type="PANTHER" id="PTHR26451:SF854">
    <property type="entry name" value="ODORANT RECEPTOR-RELATED"/>
    <property type="match status" value="1"/>
</dbReference>
<comment type="subcellular location">
    <subcellularLocation>
        <location evidence="1 14">Cell membrane</location>
        <topology evidence="1 14">Multi-pass membrane protein</topology>
    </subcellularLocation>
</comment>
<keyword evidence="5 14" id="KW-0552">Olfaction</keyword>
<name>A0A3P9P6Q9_POERE</name>
<evidence type="ECO:0000256" key="7">
    <source>
        <dbReference type="ARBA" id="ARBA00023040"/>
    </source>
</evidence>
<dbReference type="GO" id="GO:0004984">
    <property type="term" value="F:olfactory receptor activity"/>
    <property type="evidence" value="ECO:0007669"/>
    <property type="project" value="InterPro"/>
</dbReference>
<keyword evidence="4 13" id="KW-0812">Transmembrane</keyword>